<reference evidence="1 2" key="1">
    <citation type="submission" date="2015-09" db="EMBL/GenBank/DDBJ databases">
        <authorList>
            <person name="Jackson K.R."/>
            <person name="Lunt B.L."/>
            <person name="Fisher J.N.B."/>
            <person name="Gardner A.V."/>
            <person name="Bailey M.E."/>
            <person name="Deus L.M."/>
            <person name="Earl A.S."/>
            <person name="Gibby P.D."/>
            <person name="Hartmann K.A."/>
            <person name="Liu J.E."/>
            <person name="Manci A.M."/>
            <person name="Nielsen D.A."/>
            <person name="Solomon M.B."/>
            <person name="Breakwell D.P."/>
            <person name="Burnett S.H."/>
            <person name="Grose J.H."/>
        </authorList>
    </citation>
    <scope>NUCLEOTIDE SEQUENCE [LARGE SCALE GENOMIC DNA]</scope>
    <source>
        <strain evidence="1 2">16</strain>
    </source>
</reference>
<accession>A0A0P6W847</accession>
<evidence type="ECO:0000313" key="1">
    <source>
        <dbReference type="EMBL" id="KPL54779.1"/>
    </source>
</evidence>
<proteinExistence type="predicted"/>
<dbReference type="AlphaFoldDB" id="A0A0P6W847"/>
<dbReference type="Gene3D" id="3.40.50.300">
    <property type="entry name" value="P-loop containing nucleotide triphosphate hydrolases"/>
    <property type="match status" value="1"/>
</dbReference>
<dbReference type="STRING" id="665126.ABB55_23240"/>
<gene>
    <name evidence="1" type="ORF">ABB55_23240</name>
</gene>
<dbReference type="SUPFAM" id="SSF52540">
    <property type="entry name" value="P-loop containing nucleoside triphosphate hydrolases"/>
    <property type="match status" value="1"/>
</dbReference>
<comment type="caution">
    <text evidence="1">The sequence shown here is derived from an EMBL/GenBank/DDBJ whole genome shotgun (WGS) entry which is preliminary data.</text>
</comment>
<dbReference type="Proteomes" id="UP000048984">
    <property type="component" value="Unassembled WGS sequence"/>
</dbReference>
<sequence length="308" mass="35657">MQIIFHIGAPKTATTSLQHALKPARLRLAQQGIAYVPTGKLRNSEFGEALRDETPSFFRRRVSRKAVDDFVRTWSQPGTDRMLVSEEGFSIYLLHPRRKGGDWASQAGRTFKILRHFEPYDFRVVLTVRRQDSYLLSCYAHLVRHGRIGLPFEEWWPKEVDLSLMSWRRYIEALNAEYGAERVTVLPYERIRDGFGGYYRNFIAEACRVPEESVADMEPEENALNPALSDPAMQIALIVNRHTRKQVTALERKDLIKEMKRVLPPKQFPKYAPDIKDLREATARIFADENRYVNEHLLAAPHPGFLFG</sequence>
<reference evidence="1 2" key="2">
    <citation type="submission" date="2015-10" db="EMBL/GenBank/DDBJ databases">
        <title>Draft Genome Sequence of Prosthecomicrobium hirschii ATCC 27832.</title>
        <authorList>
            <person name="Daniel J."/>
            <person name="Givan S.A."/>
            <person name="Brun Y.V."/>
            <person name="Brown P.J."/>
        </authorList>
    </citation>
    <scope>NUCLEOTIDE SEQUENCE [LARGE SCALE GENOMIC DNA]</scope>
    <source>
        <strain evidence="1 2">16</strain>
    </source>
</reference>
<organism evidence="1 2">
    <name type="scientific">Prosthecodimorpha hirschii</name>
    <dbReference type="NCBI Taxonomy" id="665126"/>
    <lineage>
        <taxon>Bacteria</taxon>
        <taxon>Pseudomonadati</taxon>
        <taxon>Pseudomonadota</taxon>
        <taxon>Alphaproteobacteria</taxon>
        <taxon>Hyphomicrobiales</taxon>
        <taxon>Ancalomicrobiaceae</taxon>
        <taxon>Prosthecodimorpha</taxon>
    </lineage>
</organism>
<evidence type="ECO:0008006" key="3">
    <source>
        <dbReference type="Google" id="ProtNLM"/>
    </source>
</evidence>
<evidence type="ECO:0000313" key="2">
    <source>
        <dbReference type="Proteomes" id="UP000048984"/>
    </source>
</evidence>
<protein>
    <recommendedName>
        <fullName evidence="3">Sulfotransferase domain-containing protein</fullName>
    </recommendedName>
</protein>
<name>A0A0P6W847_9HYPH</name>
<dbReference type="RefSeq" id="WP_054360945.1">
    <property type="nucleotide sequence ID" value="NZ_LJYW01000001.1"/>
</dbReference>
<dbReference type="InterPro" id="IPR027417">
    <property type="entry name" value="P-loop_NTPase"/>
</dbReference>
<keyword evidence="2" id="KW-1185">Reference proteome</keyword>
<dbReference type="EMBL" id="LJYW01000001">
    <property type="protein sequence ID" value="KPL54779.1"/>
    <property type="molecule type" value="Genomic_DNA"/>
</dbReference>